<protein>
    <submittedName>
        <fullName evidence="1">Uncharacterized protein</fullName>
    </submittedName>
</protein>
<keyword evidence="2" id="KW-1185">Reference proteome</keyword>
<accession>A0A3N4INT2</accession>
<sequence>MASGQKLNKDVHKRFFYELQELWDQRAKVSFSSDPPNGYEDCKTFCDYILRLSKQRMLLRETVDEVIKKRREKQNIKPFPRCVPSPPPDEVIQNSGAEEWLKGAVVRTGQCALDALEMEEKAEGDSVTMVRNFLKREFHEEYTEDELKASRSV</sequence>
<dbReference type="AlphaFoldDB" id="A0A3N4INT2"/>
<dbReference type="EMBL" id="ML119647">
    <property type="protein sequence ID" value="RPA87386.1"/>
    <property type="molecule type" value="Genomic_DNA"/>
</dbReference>
<reference evidence="1 2" key="1">
    <citation type="journal article" date="2018" name="Nat. Ecol. Evol.">
        <title>Pezizomycetes genomes reveal the molecular basis of ectomycorrhizal truffle lifestyle.</title>
        <authorList>
            <person name="Murat C."/>
            <person name="Payen T."/>
            <person name="Noel B."/>
            <person name="Kuo A."/>
            <person name="Morin E."/>
            <person name="Chen J."/>
            <person name="Kohler A."/>
            <person name="Krizsan K."/>
            <person name="Balestrini R."/>
            <person name="Da Silva C."/>
            <person name="Montanini B."/>
            <person name="Hainaut M."/>
            <person name="Levati E."/>
            <person name="Barry K.W."/>
            <person name="Belfiori B."/>
            <person name="Cichocki N."/>
            <person name="Clum A."/>
            <person name="Dockter R.B."/>
            <person name="Fauchery L."/>
            <person name="Guy J."/>
            <person name="Iotti M."/>
            <person name="Le Tacon F."/>
            <person name="Lindquist E.A."/>
            <person name="Lipzen A."/>
            <person name="Malagnac F."/>
            <person name="Mello A."/>
            <person name="Molinier V."/>
            <person name="Miyauchi S."/>
            <person name="Poulain J."/>
            <person name="Riccioni C."/>
            <person name="Rubini A."/>
            <person name="Sitrit Y."/>
            <person name="Splivallo R."/>
            <person name="Traeger S."/>
            <person name="Wang M."/>
            <person name="Zifcakova L."/>
            <person name="Wipf D."/>
            <person name="Zambonelli A."/>
            <person name="Paolocci F."/>
            <person name="Nowrousian M."/>
            <person name="Ottonello S."/>
            <person name="Baldrian P."/>
            <person name="Spatafora J.W."/>
            <person name="Henrissat B."/>
            <person name="Nagy L.G."/>
            <person name="Aury J.M."/>
            <person name="Wincker P."/>
            <person name="Grigoriev I.V."/>
            <person name="Bonfante P."/>
            <person name="Martin F.M."/>
        </authorList>
    </citation>
    <scope>NUCLEOTIDE SEQUENCE [LARGE SCALE GENOMIC DNA]</scope>
    <source>
        <strain evidence="1 2">RN42</strain>
    </source>
</reference>
<gene>
    <name evidence="1" type="ORF">BJ508DRAFT_321256</name>
</gene>
<evidence type="ECO:0000313" key="1">
    <source>
        <dbReference type="EMBL" id="RPA87386.1"/>
    </source>
</evidence>
<dbReference type="Proteomes" id="UP000275078">
    <property type="component" value="Unassembled WGS sequence"/>
</dbReference>
<proteinExistence type="predicted"/>
<organism evidence="1 2">
    <name type="scientific">Ascobolus immersus RN42</name>
    <dbReference type="NCBI Taxonomy" id="1160509"/>
    <lineage>
        <taxon>Eukaryota</taxon>
        <taxon>Fungi</taxon>
        <taxon>Dikarya</taxon>
        <taxon>Ascomycota</taxon>
        <taxon>Pezizomycotina</taxon>
        <taxon>Pezizomycetes</taxon>
        <taxon>Pezizales</taxon>
        <taxon>Ascobolaceae</taxon>
        <taxon>Ascobolus</taxon>
    </lineage>
</organism>
<evidence type="ECO:0000313" key="2">
    <source>
        <dbReference type="Proteomes" id="UP000275078"/>
    </source>
</evidence>
<name>A0A3N4INT2_ASCIM</name>